<comment type="subcellular location">
    <subcellularLocation>
        <location evidence="1">Membrane</location>
        <topology evidence="1">Multi-pass membrane protein</topology>
    </subcellularLocation>
</comment>
<evidence type="ECO:0000256" key="4">
    <source>
        <dbReference type="ARBA" id="ARBA00023136"/>
    </source>
</evidence>
<feature type="transmembrane region" description="Helical" evidence="5">
    <location>
        <begin position="6"/>
        <end position="25"/>
    </location>
</feature>
<keyword evidence="4 5" id="KW-0472">Membrane</keyword>
<dbReference type="Pfam" id="PF13564">
    <property type="entry name" value="DoxX_2"/>
    <property type="match status" value="1"/>
</dbReference>
<protein>
    <recommendedName>
        <fullName evidence="6">AttH domain-containing protein</fullName>
    </recommendedName>
</protein>
<reference evidence="8" key="1">
    <citation type="submission" date="2019-09" db="EMBL/GenBank/DDBJ databases">
        <title>Mumia zhuanghuii sp. nov. isolated from the intestinal contents of plateau pika (Ochotona curzoniae) in the Qinghai-Tibet plateau of China.</title>
        <authorList>
            <person name="Tian Z."/>
        </authorList>
    </citation>
    <scope>NUCLEOTIDE SEQUENCE [LARGE SCALE GENOMIC DNA]</scope>
    <source>
        <strain evidence="8">L-033</strain>
    </source>
</reference>
<dbReference type="PANTHER" id="PTHR38591">
    <property type="entry name" value="HYDROLASE"/>
    <property type="match status" value="1"/>
</dbReference>
<feature type="transmembrane region" description="Helical" evidence="5">
    <location>
        <begin position="108"/>
        <end position="128"/>
    </location>
</feature>
<dbReference type="GO" id="GO:0016020">
    <property type="term" value="C:membrane"/>
    <property type="evidence" value="ECO:0007669"/>
    <property type="project" value="UniProtKB-SubCell"/>
</dbReference>
<feature type="transmembrane region" description="Helical" evidence="5">
    <location>
        <begin position="45"/>
        <end position="68"/>
    </location>
</feature>
<name>A0A5N0TLJ7_9MICO</name>
<keyword evidence="8" id="KW-1185">Reference proteome</keyword>
<dbReference type="InterPro" id="IPR023374">
    <property type="entry name" value="AttH-like_dom_sf"/>
</dbReference>
<evidence type="ECO:0000259" key="6">
    <source>
        <dbReference type="Pfam" id="PF07143"/>
    </source>
</evidence>
<comment type="caution">
    <text evidence="7">The sequence shown here is derived from an EMBL/GenBank/DDBJ whole genome shotgun (WGS) entry which is preliminary data.</text>
</comment>
<dbReference type="PANTHER" id="PTHR38591:SF1">
    <property type="entry name" value="BLL1000 PROTEIN"/>
    <property type="match status" value="1"/>
</dbReference>
<feature type="domain" description="AttH" evidence="6">
    <location>
        <begin position="356"/>
        <end position="430"/>
    </location>
</feature>
<dbReference type="Pfam" id="PF17186">
    <property type="entry name" value="Lipocalin_9"/>
    <property type="match status" value="1"/>
</dbReference>
<dbReference type="AlphaFoldDB" id="A0A5N0TLJ7"/>
<sequence length="569" mass="61019">MVVALWVFGGLVSLLFVLAGGMKLFAPKRRLISWGMAWTQRVPGLVVRLIGLVEVLAAAGIVAALVLQDQWAPLAWWVVAACALVLTALMIGAVIVHLRRKENPIVPAVPGALALATLVIAALLASAWPGGVLAPTGATPDNPIWTGDTKPDPVPADKVVLSQPKDMYRHKDAPTEWWWHVGTLRAGDREFGFEVNASSFVGQGFAMTQVSLSDIDAEQHYEHTQIYVPKPLGNFDVSTWAEGDPSKDWYARIGDREWAVGGFNMLAGGSGYTEAPTVTIEGDGSGASAMAVLDGDAVGQIVLLQPGSGYTGTPTVTLSGGGGSGAEARVVRNAVSMTAPQEDPSQDIAVQALITDAESGSDIEFDLTFSQQGRPFYVFGTGIEPSAETHSITEDNYYFSYTRLAAAGTVSIDGEVFEVTGTTWMDHEYGYFGGNSSDSRVRWLLQDMQLDNGYTIFNAGVIGEGYKPEIDVTVDAYSTLQDEAGELYYVASRITPIGELWTSPRTGRAYAQQYRVEIPSFDAEFTVTTRLQDQEFAASGAPIYEGTADVVGTILGEDVTGDSWIEQAF</sequence>
<dbReference type="InterPro" id="IPR010791">
    <property type="entry name" value="AttH_dom"/>
</dbReference>
<dbReference type="Pfam" id="PF07143">
    <property type="entry name" value="CrtC"/>
    <property type="match status" value="1"/>
</dbReference>
<evidence type="ECO:0000256" key="1">
    <source>
        <dbReference type="ARBA" id="ARBA00004141"/>
    </source>
</evidence>
<evidence type="ECO:0000256" key="3">
    <source>
        <dbReference type="ARBA" id="ARBA00022989"/>
    </source>
</evidence>
<dbReference type="RefSeq" id="WP_150892569.1">
    <property type="nucleotide sequence ID" value="NZ_VYUY01000006.1"/>
</dbReference>
<evidence type="ECO:0000256" key="2">
    <source>
        <dbReference type="ARBA" id="ARBA00022692"/>
    </source>
</evidence>
<accession>A0A5N0TLJ7</accession>
<dbReference type="EMBL" id="VYUY01000006">
    <property type="protein sequence ID" value="KAA9135214.1"/>
    <property type="molecule type" value="Genomic_DNA"/>
</dbReference>
<evidence type="ECO:0000313" key="8">
    <source>
        <dbReference type="Proteomes" id="UP000326838"/>
    </source>
</evidence>
<dbReference type="Proteomes" id="UP000326838">
    <property type="component" value="Unassembled WGS sequence"/>
</dbReference>
<evidence type="ECO:0000256" key="5">
    <source>
        <dbReference type="SAM" id="Phobius"/>
    </source>
</evidence>
<evidence type="ECO:0000313" key="7">
    <source>
        <dbReference type="EMBL" id="KAA9135214.1"/>
    </source>
</evidence>
<proteinExistence type="predicted"/>
<organism evidence="7 8">
    <name type="scientific">Microbacterium caowuchunii</name>
    <dbReference type="NCBI Taxonomy" id="2614638"/>
    <lineage>
        <taxon>Bacteria</taxon>
        <taxon>Bacillati</taxon>
        <taxon>Actinomycetota</taxon>
        <taxon>Actinomycetes</taxon>
        <taxon>Micrococcales</taxon>
        <taxon>Microbacteriaceae</taxon>
        <taxon>Microbacterium</taxon>
    </lineage>
</organism>
<dbReference type="Gene3D" id="2.40.370.10">
    <property type="entry name" value="AttH-like domain"/>
    <property type="match status" value="3"/>
</dbReference>
<keyword evidence="3 5" id="KW-1133">Transmembrane helix</keyword>
<gene>
    <name evidence="7" type="ORF">F6B40_05965</name>
</gene>
<dbReference type="InterPro" id="IPR032808">
    <property type="entry name" value="DoxX"/>
</dbReference>
<dbReference type="SUPFAM" id="SSF159245">
    <property type="entry name" value="AttH-like"/>
    <property type="match status" value="1"/>
</dbReference>
<feature type="transmembrane region" description="Helical" evidence="5">
    <location>
        <begin position="74"/>
        <end position="96"/>
    </location>
</feature>
<keyword evidence="2 5" id="KW-0812">Transmembrane</keyword>